<keyword evidence="3" id="KW-1185">Reference proteome</keyword>
<dbReference type="SUPFAM" id="SSF75011">
    <property type="entry name" value="3-carboxy-cis,cis-mucoante lactonizing enzyme"/>
    <property type="match status" value="1"/>
</dbReference>
<feature type="signal peptide" evidence="1">
    <location>
        <begin position="1"/>
        <end position="19"/>
    </location>
</feature>
<dbReference type="InterPro" id="IPR013211">
    <property type="entry name" value="LVIVD"/>
</dbReference>
<dbReference type="OrthoDB" id="9815940at2"/>
<dbReference type="Pfam" id="PF08309">
    <property type="entry name" value="LVIVD"/>
    <property type="match status" value="2"/>
</dbReference>
<organism evidence="2 3">
    <name type="scientific">Exilibacterium tricleocarpae</name>
    <dbReference type="NCBI Taxonomy" id="2591008"/>
    <lineage>
        <taxon>Bacteria</taxon>
        <taxon>Pseudomonadati</taxon>
        <taxon>Pseudomonadota</taxon>
        <taxon>Gammaproteobacteria</taxon>
        <taxon>Cellvibrionales</taxon>
        <taxon>Cellvibrionaceae</taxon>
        <taxon>Exilibacterium</taxon>
    </lineage>
</organism>
<gene>
    <name evidence="2" type="ORF">FKG94_12710</name>
</gene>
<dbReference type="GO" id="GO:0005576">
    <property type="term" value="C:extracellular region"/>
    <property type="evidence" value="ECO:0007669"/>
    <property type="project" value="TreeGrafter"/>
</dbReference>
<proteinExistence type="predicted"/>
<evidence type="ECO:0000313" key="2">
    <source>
        <dbReference type="EMBL" id="TQV78874.1"/>
    </source>
</evidence>
<evidence type="ECO:0000256" key="1">
    <source>
        <dbReference type="SAM" id="SignalP"/>
    </source>
</evidence>
<dbReference type="AlphaFoldDB" id="A0A545TNS7"/>
<evidence type="ECO:0000313" key="3">
    <source>
        <dbReference type="Proteomes" id="UP000319732"/>
    </source>
</evidence>
<sequence>MKRLGCGCFSVLSVVFASAAFSHSAMFPDLFKFDDTDEGQPSLMLQGLAQGDLSAAAAATCTSGSANGYPCSKIDFQSFLAKADMGGGSGNLNDIWGWTDPVTGREFALVGRVAGTSFVDVTDARNPVFMGYLPAHDFGSDPWRDIKVYNDHAFIVADGSGNATHGLQVFDLNTLRTITTPGGTLSETAHLGGFGPAHNIAINEDTGYAYIVGSNRCSGGLYMVDISNPAAPSFAGCFSSDGYTHDTQCVVYAGPDATYRGREICIGYNEDTITIVDVTNKSNPVQISRTGYSGSRYTHQGWFLNDNHELLIMNDEQDELRNGINTTSYIWNLFDLDNPVEIGRYVGPSRAIDHNLYTKDNYIFEANYRAGLRILASDDIANGNLTEVAFFDTIPGSDSAQFSGAWSSYVYFESGNIILSDIGNGLFVVTPDWDAINGPPPGDCLYEASFESSADGWSDGNSSCSTGTFVRGTPTQTSSGSITLQVAGAAAGSGAWFTAPNSSLGSNDVDGGTCETLSPAVDASGEQGVRISTAYFHGQRDAGDDGADGFTIEVLNNGVVVDTLVSVGDVTSSAAWATASTTLANPGVVQLRVRATDGVSNGDIVEAGLDQVSVCATTPAPTCTVTESFESGAAGWRNAATSTCSTGSYVADTPTQQANGGVTTQVGGANSGSRAYFTATNSSAGADDVDGGNCTALSPTYSVARDSTLNIAYFHGQRTAGDDAQDFFDLALSTDGGVTFNTLVSNGDSTSNAAWANTSAPVAAGADVVLRIQCSDGAGTGDLVECGIDDLAICPN</sequence>
<protein>
    <submittedName>
        <fullName evidence="2">Choice-of-anchor B family protein</fullName>
    </submittedName>
</protein>
<comment type="caution">
    <text evidence="2">The sequence shown here is derived from an EMBL/GenBank/DDBJ whole genome shotgun (WGS) entry which is preliminary data.</text>
</comment>
<keyword evidence="1" id="KW-0732">Signal</keyword>
<accession>A0A545TNS7</accession>
<dbReference type="EMBL" id="VHSG01000012">
    <property type="protein sequence ID" value="TQV78874.1"/>
    <property type="molecule type" value="Genomic_DNA"/>
</dbReference>
<reference evidence="2 3" key="1">
    <citation type="submission" date="2019-06" db="EMBL/GenBank/DDBJ databases">
        <title>Whole genome sequence for Cellvibrionaceae sp. R142.</title>
        <authorList>
            <person name="Wang G."/>
        </authorList>
    </citation>
    <scope>NUCLEOTIDE SEQUENCE [LARGE SCALE GENOMIC DNA]</scope>
    <source>
        <strain evidence="2 3">R142</strain>
    </source>
</reference>
<dbReference type="InterPro" id="IPR027589">
    <property type="entry name" value="Choice_anch_B"/>
</dbReference>
<feature type="chain" id="PRO_5022165595" evidence="1">
    <location>
        <begin position="20"/>
        <end position="796"/>
    </location>
</feature>
<name>A0A545TNS7_9GAMM</name>
<dbReference type="RefSeq" id="WP_142904709.1">
    <property type="nucleotide sequence ID" value="NZ_ML660093.1"/>
</dbReference>
<dbReference type="Proteomes" id="UP000319732">
    <property type="component" value="Unassembled WGS sequence"/>
</dbReference>
<dbReference type="PANTHER" id="PTHR38787">
    <property type="entry name" value="REGULATORY P DOMAIN-CONTAINING PROTEIN"/>
    <property type="match status" value="1"/>
</dbReference>
<dbReference type="NCBIfam" id="TIGR04312">
    <property type="entry name" value="choice_anch_B"/>
    <property type="match status" value="1"/>
</dbReference>
<dbReference type="PANTHER" id="PTHR38787:SF3">
    <property type="entry name" value="REGULATORY P DOMAIN-CONTAINING PROTEIN"/>
    <property type="match status" value="1"/>
</dbReference>